<proteinExistence type="predicted"/>
<comment type="caution">
    <text evidence="2">The sequence shown here is derived from an EMBL/GenBank/DDBJ whole genome shotgun (WGS) entry which is preliminary data.</text>
</comment>
<name>A0A931G3P0_9ACTN</name>
<reference evidence="2" key="1">
    <citation type="submission" date="2020-11" db="EMBL/GenBank/DDBJ databases">
        <title>Isolation and identification of active actinomycetes.</title>
        <authorList>
            <person name="Sun X."/>
        </authorList>
    </citation>
    <scope>NUCLEOTIDE SEQUENCE</scope>
    <source>
        <strain evidence="2">NEAU-A11</strain>
    </source>
</reference>
<dbReference type="EMBL" id="JADQTO010000011">
    <property type="protein sequence ID" value="MBG0564449.1"/>
    <property type="molecule type" value="Genomic_DNA"/>
</dbReference>
<accession>A0A931G3P0</accession>
<dbReference type="AlphaFoldDB" id="A0A931G3P0"/>
<gene>
    <name evidence="2" type="ORF">I4J89_23655</name>
</gene>
<dbReference type="Proteomes" id="UP000598146">
    <property type="component" value="Unassembled WGS sequence"/>
</dbReference>
<evidence type="ECO:0000313" key="2">
    <source>
        <dbReference type="EMBL" id="MBG0564449.1"/>
    </source>
</evidence>
<dbReference type="InterPro" id="IPR025847">
    <property type="entry name" value="MEDS_domain"/>
</dbReference>
<sequence length="265" mass="28223">MLAIQPGDHISATFAAEAQFAGNTIRFAEQAVAASALVMVFPGGPHRSCFQHRLGASSPVIAGAVRSGQVQIADSRQVQLAPGRFDPAYLNEAYAGATRQAVDAGFSGLWVSVDMTWAAGVDPDALTDFEAESAGLFTSRELTAICQYDTRVFPAKQVAAACRAHPAGVQDRSPLRHRRTGRTLRLSGETDLANSLAFAALARTLRPGDVLDITAMTFLDVRALATIVRGYTELTGLTIRASRDQIELLDLIRAGDGIPSRSDQP</sequence>
<dbReference type="Pfam" id="PF14417">
    <property type="entry name" value="MEDS"/>
    <property type="match status" value="1"/>
</dbReference>
<organism evidence="2 3">
    <name type="scientific">Actinoplanes aureus</name>
    <dbReference type="NCBI Taxonomy" id="2792083"/>
    <lineage>
        <taxon>Bacteria</taxon>
        <taxon>Bacillati</taxon>
        <taxon>Actinomycetota</taxon>
        <taxon>Actinomycetes</taxon>
        <taxon>Micromonosporales</taxon>
        <taxon>Micromonosporaceae</taxon>
        <taxon>Actinoplanes</taxon>
    </lineage>
</organism>
<protein>
    <submittedName>
        <fullName evidence="2">MEDS domain-containing protein</fullName>
    </submittedName>
</protein>
<dbReference type="RefSeq" id="WP_196416228.1">
    <property type="nucleotide sequence ID" value="NZ_JADQTO010000011.1"/>
</dbReference>
<feature type="domain" description="MEDS" evidence="1">
    <location>
        <begin position="8"/>
        <end position="166"/>
    </location>
</feature>
<keyword evidence="3" id="KW-1185">Reference proteome</keyword>
<evidence type="ECO:0000259" key="1">
    <source>
        <dbReference type="Pfam" id="PF14417"/>
    </source>
</evidence>
<evidence type="ECO:0000313" key="3">
    <source>
        <dbReference type="Proteomes" id="UP000598146"/>
    </source>
</evidence>